<reference evidence="1 2" key="1">
    <citation type="submission" date="2007-04" db="EMBL/GenBank/DDBJ databases">
        <authorList>
            <person name="Fulton L."/>
            <person name="Clifton S."/>
            <person name="Fulton B."/>
            <person name="Xu J."/>
            <person name="Minx P."/>
            <person name="Pepin K.H."/>
            <person name="Johnson M."/>
            <person name="Thiruvilangam P."/>
            <person name="Bhonagiri V."/>
            <person name="Nash W.E."/>
            <person name="Mardis E.R."/>
            <person name="Wilson R.K."/>
        </authorList>
    </citation>
    <scope>NUCLEOTIDE SEQUENCE [LARGE SCALE GENOMIC DNA]</scope>
    <source>
        <strain evidence="1 2">L2-32</strain>
    </source>
</reference>
<accession>A7A931</accession>
<comment type="caution">
    <text evidence="1">The sequence shown here is derived from an EMBL/GenBank/DDBJ whole genome shotgun (WGS) entry which is preliminary data.</text>
</comment>
<gene>
    <name evidence="1" type="ORF">BIFADO_02374</name>
</gene>
<dbReference type="EMBL" id="AAXD02000074">
    <property type="protein sequence ID" value="EDN82246.1"/>
    <property type="molecule type" value="Genomic_DNA"/>
</dbReference>
<dbReference type="Proteomes" id="UP000003773">
    <property type="component" value="Unassembled WGS sequence"/>
</dbReference>
<proteinExistence type="predicted"/>
<reference evidence="1 2" key="2">
    <citation type="submission" date="2007-05" db="EMBL/GenBank/DDBJ databases">
        <title>Draft genome sequence of Bifidobacterium adolescentis (L2-32).</title>
        <authorList>
            <person name="Sudarsanam P."/>
            <person name="Ley R."/>
            <person name="Guruge J."/>
            <person name="Turnbaugh P.J."/>
            <person name="Mahowald M."/>
            <person name="Liep D."/>
            <person name="Gordon J."/>
        </authorList>
    </citation>
    <scope>NUCLEOTIDE SEQUENCE [LARGE SCALE GENOMIC DNA]</scope>
    <source>
        <strain evidence="1 2">L2-32</strain>
    </source>
</reference>
<evidence type="ECO:0000313" key="1">
    <source>
        <dbReference type="EMBL" id="EDN82246.1"/>
    </source>
</evidence>
<dbReference type="HOGENOM" id="CLU_3077209_0_0_11"/>
<dbReference type="AlphaFoldDB" id="A7A931"/>
<evidence type="ECO:0000313" key="2">
    <source>
        <dbReference type="Proteomes" id="UP000003773"/>
    </source>
</evidence>
<organism evidence="1 2">
    <name type="scientific">Bifidobacterium adolescentis L2-32</name>
    <dbReference type="NCBI Taxonomy" id="411481"/>
    <lineage>
        <taxon>Bacteria</taxon>
        <taxon>Bacillati</taxon>
        <taxon>Actinomycetota</taxon>
        <taxon>Actinomycetes</taxon>
        <taxon>Bifidobacteriales</taxon>
        <taxon>Bifidobacteriaceae</taxon>
        <taxon>Bifidobacterium</taxon>
    </lineage>
</organism>
<name>A7A931_BIFAD</name>
<protein>
    <submittedName>
        <fullName evidence="1">Uncharacterized protein</fullName>
    </submittedName>
</protein>
<sequence>MAEFQRFLFLKSDNSAHVCAKTHFSAIREQKGGLRLDSCKPQTTNQIANRNP</sequence>